<evidence type="ECO:0000313" key="2">
    <source>
        <dbReference type="EMBL" id="QIX04627.1"/>
    </source>
</evidence>
<keyword evidence="1" id="KW-0812">Transmembrane</keyword>
<gene>
    <name evidence="2" type="primary">nad4L</name>
</gene>
<protein>
    <submittedName>
        <fullName evidence="2">NADH dehydrogenase subunit 4L</fullName>
    </submittedName>
</protein>
<reference evidence="2" key="1">
    <citation type="submission" date="2019-03" db="EMBL/GenBank/DDBJ databases">
        <authorList>
            <person name="Suleman S."/>
            <person name="Ma J."/>
            <person name="Khan M.S."/>
            <person name="Tkach V.V."/>
            <person name="Zhu X.Q."/>
        </authorList>
    </citation>
    <scope>NUCLEOTIDE SEQUENCE</scope>
    <source>
        <strain evidence="2">PakAb2</strain>
    </source>
</reference>
<dbReference type="InterPro" id="IPR009356">
    <property type="entry name" value="NAD_DH_su4L"/>
</dbReference>
<name>A0A6H0YBI0_9TREM</name>
<keyword evidence="2" id="KW-0496">Mitochondrion</keyword>
<reference evidence="2" key="2">
    <citation type="journal article" date="2020" name="Parasit. Vectors">
        <title>Molecular phylogenetics and mitogenomics of three avian dicrocoeliids (Digenea: Dicrocoeliidae) and comparison with mammalian dicrocoeliids.</title>
        <authorList>
            <person name="Suleman"/>
            <person name="Khan M.S."/>
            <person name="Tkach V.V."/>
            <person name="Muhammad N."/>
            <person name="Zhang D."/>
            <person name="Zhu X.Q."/>
            <person name="Ma J."/>
        </authorList>
    </citation>
    <scope>NUCLEOTIDE SEQUENCE</scope>
    <source>
        <strain evidence="2">PakAb2</strain>
    </source>
</reference>
<dbReference type="Pfam" id="PF06235">
    <property type="entry name" value="NAD4L"/>
    <property type="match status" value="1"/>
</dbReference>
<proteinExistence type="predicted"/>
<keyword evidence="1" id="KW-1133">Transmembrane helix</keyword>
<keyword evidence="1" id="KW-0472">Membrane</keyword>
<accession>A0A6H0YBI0</accession>
<sequence length="87" mass="9491">MSSSLMFVGISLALCSFVLSFPRLLGCLIALENLNVLLLLSCLVSSLEEFRILFLALMVLFTVEVVLGLVILTRLWDISGLIGFLGV</sequence>
<organism evidence="2">
    <name type="scientific">Brachylecithum sp. PakAb2</name>
    <dbReference type="NCBI Taxonomy" id="2714092"/>
    <lineage>
        <taxon>Eukaryota</taxon>
        <taxon>Metazoa</taxon>
        <taxon>Spiralia</taxon>
        <taxon>Lophotrochozoa</taxon>
        <taxon>Platyhelminthes</taxon>
        <taxon>Trematoda</taxon>
        <taxon>Digenea</taxon>
        <taxon>Plagiorchiida</taxon>
        <taxon>Xiphidiata</taxon>
        <taxon>Gorgoderoidea</taxon>
        <taxon>Dicrocoeliidae</taxon>
        <taxon>Brachylecithum</taxon>
    </lineage>
</organism>
<dbReference type="AlphaFoldDB" id="A0A6H0YBI0"/>
<feature type="transmembrane region" description="Helical" evidence="1">
    <location>
        <begin position="50"/>
        <end position="72"/>
    </location>
</feature>
<evidence type="ECO:0000256" key="1">
    <source>
        <dbReference type="SAM" id="Phobius"/>
    </source>
</evidence>
<dbReference type="EMBL" id="MK685271">
    <property type="protein sequence ID" value="QIX04627.1"/>
    <property type="molecule type" value="Genomic_DNA"/>
</dbReference>
<geneLocation type="mitochondrion" evidence="2"/>